<protein>
    <submittedName>
        <fullName evidence="5">XRE family transcriptional regulator</fullName>
    </submittedName>
</protein>
<dbReference type="PROSITE" id="PS50943">
    <property type="entry name" value="HTH_CROC1"/>
    <property type="match status" value="1"/>
</dbReference>
<evidence type="ECO:0000256" key="2">
    <source>
        <dbReference type="ARBA" id="ARBA00023125"/>
    </source>
</evidence>
<dbReference type="Pfam" id="PF01381">
    <property type="entry name" value="HTH_3"/>
    <property type="match status" value="1"/>
</dbReference>
<dbReference type="InterPro" id="IPR050807">
    <property type="entry name" value="TransReg_Diox_bact_type"/>
</dbReference>
<dbReference type="Proteomes" id="UP000250003">
    <property type="component" value="Chromosome"/>
</dbReference>
<dbReference type="SMART" id="SM00530">
    <property type="entry name" value="HTH_XRE"/>
    <property type="match status" value="1"/>
</dbReference>
<dbReference type="EMBL" id="CP030280">
    <property type="protein sequence ID" value="AWY97076.1"/>
    <property type="molecule type" value="Genomic_DNA"/>
</dbReference>
<dbReference type="PANTHER" id="PTHR46797">
    <property type="entry name" value="HTH-TYPE TRANSCRIPTIONAL REGULATOR"/>
    <property type="match status" value="1"/>
</dbReference>
<dbReference type="REBASE" id="257241">
    <property type="entry name" value="C.Bsp15426ORF1685P"/>
</dbReference>
<dbReference type="CDD" id="cd00093">
    <property type="entry name" value="HTH_XRE"/>
    <property type="match status" value="1"/>
</dbReference>
<keyword evidence="2" id="KW-0238">DNA-binding</keyword>
<keyword evidence="1" id="KW-0805">Transcription regulation</keyword>
<evidence type="ECO:0000256" key="1">
    <source>
        <dbReference type="ARBA" id="ARBA00023015"/>
    </source>
</evidence>
<dbReference type="GO" id="GO:0003700">
    <property type="term" value="F:DNA-binding transcription factor activity"/>
    <property type="evidence" value="ECO:0007669"/>
    <property type="project" value="TreeGrafter"/>
</dbReference>
<evidence type="ECO:0000259" key="4">
    <source>
        <dbReference type="PROSITE" id="PS50943"/>
    </source>
</evidence>
<organism evidence="5 6">
    <name type="scientific">Blautia argi</name>
    <dbReference type="NCBI Taxonomy" id="1912897"/>
    <lineage>
        <taxon>Bacteria</taxon>
        <taxon>Bacillati</taxon>
        <taxon>Bacillota</taxon>
        <taxon>Clostridia</taxon>
        <taxon>Lachnospirales</taxon>
        <taxon>Lachnospiraceae</taxon>
        <taxon>Blautia</taxon>
    </lineage>
</organism>
<keyword evidence="3" id="KW-0804">Transcription</keyword>
<accession>A0A2Z4U7U9</accession>
<evidence type="ECO:0000313" key="6">
    <source>
        <dbReference type="Proteomes" id="UP000250003"/>
    </source>
</evidence>
<dbReference type="GO" id="GO:0005829">
    <property type="term" value="C:cytosol"/>
    <property type="evidence" value="ECO:0007669"/>
    <property type="project" value="TreeGrafter"/>
</dbReference>
<proteinExistence type="predicted"/>
<dbReference type="Gene3D" id="1.10.260.40">
    <property type="entry name" value="lambda repressor-like DNA-binding domains"/>
    <property type="match status" value="1"/>
</dbReference>
<dbReference type="SUPFAM" id="SSF47413">
    <property type="entry name" value="lambda repressor-like DNA-binding domains"/>
    <property type="match status" value="1"/>
</dbReference>
<evidence type="ECO:0000256" key="3">
    <source>
        <dbReference type="ARBA" id="ARBA00023163"/>
    </source>
</evidence>
<dbReference type="RefSeq" id="WP_111917909.1">
    <property type="nucleotide sequence ID" value="NZ_CP030280.1"/>
</dbReference>
<dbReference type="OrthoDB" id="9814553at2"/>
<sequence>MQEEIRVAYGKAVRAIRQNKKISQEELGDLCGLHRTYISDIELGKRNVSLENIDKIAHALQVKKSELFIEVEQYEGI</sequence>
<feature type="domain" description="HTH cro/C1-type" evidence="4">
    <location>
        <begin position="13"/>
        <end position="67"/>
    </location>
</feature>
<dbReference type="PANTHER" id="PTHR46797:SF23">
    <property type="entry name" value="HTH-TYPE TRANSCRIPTIONAL REGULATOR SUTR"/>
    <property type="match status" value="1"/>
</dbReference>
<name>A0A2Z4U7U9_9FIRM</name>
<dbReference type="AlphaFoldDB" id="A0A2Z4U7U9"/>
<dbReference type="KEGG" id="blau:DQQ01_01690"/>
<evidence type="ECO:0000313" key="5">
    <source>
        <dbReference type="EMBL" id="AWY97076.1"/>
    </source>
</evidence>
<keyword evidence="6" id="KW-1185">Reference proteome</keyword>
<dbReference type="InterPro" id="IPR001387">
    <property type="entry name" value="Cro/C1-type_HTH"/>
</dbReference>
<dbReference type="GO" id="GO:0003677">
    <property type="term" value="F:DNA binding"/>
    <property type="evidence" value="ECO:0007669"/>
    <property type="project" value="UniProtKB-KW"/>
</dbReference>
<gene>
    <name evidence="5" type="ORF">DQQ01_01690</name>
</gene>
<dbReference type="InterPro" id="IPR010982">
    <property type="entry name" value="Lambda_DNA-bd_dom_sf"/>
</dbReference>
<reference evidence="6" key="1">
    <citation type="submission" date="2018-06" db="EMBL/GenBank/DDBJ databases">
        <title>Description of Blautia argi sp. nov., a new anaerobic isolated from dog feces.</title>
        <authorList>
            <person name="Chang Y.-H."/>
            <person name="Paek J."/>
            <person name="Shin Y."/>
        </authorList>
    </citation>
    <scope>NUCLEOTIDE SEQUENCE [LARGE SCALE GENOMIC DNA]</scope>
    <source>
        <strain evidence="6">KCTC 15426</strain>
    </source>
</reference>